<protein>
    <submittedName>
        <fullName evidence="1">Uncharacterized protein</fullName>
    </submittedName>
</protein>
<organism evidence="1 2">
    <name type="scientific">Mycena alexandri</name>
    <dbReference type="NCBI Taxonomy" id="1745969"/>
    <lineage>
        <taxon>Eukaryota</taxon>
        <taxon>Fungi</taxon>
        <taxon>Dikarya</taxon>
        <taxon>Basidiomycota</taxon>
        <taxon>Agaricomycotina</taxon>
        <taxon>Agaricomycetes</taxon>
        <taxon>Agaricomycetidae</taxon>
        <taxon>Agaricales</taxon>
        <taxon>Marasmiineae</taxon>
        <taxon>Mycenaceae</taxon>
        <taxon>Mycena</taxon>
    </lineage>
</organism>
<dbReference type="Proteomes" id="UP001218188">
    <property type="component" value="Unassembled WGS sequence"/>
</dbReference>
<name>A0AAD6S944_9AGAR</name>
<gene>
    <name evidence="1" type="ORF">C8F04DRAFT_1193474</name>
</gene>
<dbReference type="EMBL" id="JARJCM010000188">
    <property type="protein sequence ID" value="KAJ7023476.1"/>
    <property type="molecule type" value="Genomic_DNA"/>
</dbReference>
<sequence length="155" mass="16983">MHTALFKPGYGRDRLRVFEQGRTAINVGSARHRHWMKQKPAAFKPAQACPGTASLVFYQRPSSISIIGLNKEPRHTSPPGYGVTGIRPAPVRQSTFLEQKQGSAATQACLGTASLIFYQRPSGVTVIGRNKTLGFQARPGTASLVFDQCPFVNRR</sequence>
<accession>A0AAD6S944</accession>
<dbReference type="AlphaFoldDB" id="A0AAD6S944"/>
<comment type="caution">
    <text evidence="1">The sequence shown here is derived from an EMBL/GenBank/DDBJ whole genome shotgun (WGS) entry which is preliminary data.</text>
</comment>
<evidence type="ECO:0000313" key="1">
    <source>
        <dbReference type="EMBL" id="KAJ7023476.1"/>
    </source>
</evidence>
<evidence type="ECO:0000313" key="2">
    <source>
        <dbReference type="Proteomes" id="UP001218188"/>
    </source>
</evidence>
<proteinExistence type="predicted"/>
<keyword evidence="2" id="KW-1185">Reference proteome</keyword>
<reference evidence="1" key="1">
    <citation type="submission" date="2023-03" db="EMBL/GenBank/DDBJ databases">
        <title>Massive genome expansion in bonnet fungi (Mycena s.s.) driven by repeated elements and novel gene families across ecological guilds.</title>
        <authorList>
            <consortium name="Lawrence Berkeley National Laboratory"/>
            <person name="Harder C.B."/>
            <person name="Miyauchi S."/>
            <person name="Viragh M."/>
            <person name="Kuo A."/>
            <person name="Thoen E."/>
            <person name="Andreopoulos B."/>
            <person name="Lu D."/>
            <person name="Skrede I."/>
            <person name="Drula E."/>
            <person name="Henrissat B."/>
            <person name="Morin E."/>
            <person name="Kohler A."/>
            <person name="Barry K."/>
            <person name="LaButti K."/>
            <person name="Morin E."/>
            <person name="Salamov A."/>
            <person name="Lipzen A."/>
            <person name="Mereny Z."/>
            <person name="Hegedus B."/>
            <person name="Baldrian P."/>
            <person name="Stursova M."/>
            <person name="Weitz H."/>
            <person name="Taylor A."/>
            <person name="Grigoriev I.V."/>
            <person name="Nagy L.G."/>
            <person name="Martin F."/>
            <person name="Kauserud H."/>
        </authorList>
    </citation>
    <scope>NUCLEOTIDE SEQUENCE</scope>
    <source>
        <strain evidence="1">CBHHK200</strain>
    </source>
</reference>